<dbReference type="Proteomes" id="UP000694845">
    <property type="component" value="Unplaced"/>
</dbReference>
<feature type="domain" description="Ig-like" evidence="9">
    <location>
        <begin position="235"/>
        <end position="318"/>
    </location>
</feature>
<dbReference type="Gene3D" id="2.60.40.10">
    <property type="entry name" value="Immunoglobulins"/>
    <property type="match status" value="2"/>
</dbReference>
<feature type="domain" description="Ig-like" evidence="9">
    <location>
        <begin position="153"/>
        <end position="229"/>
    </location>
</feature>
<name>A0A8B7YFW6_ACAPL</name>
<dbReference type="InterPro" id="IPR007110">
    <property type="entry name" value="Ig-like_dom"/>
</dbReference>
<keyword evidence="3" id="KW-1015">Disulfide bond</keyword>
<feature type="transmembrane region" description="Helical" evidence="7">
    <location>
        <begin position="456"/>
        <end position="478"/>
    </location>
</feature>
<dbReference type="AlphaFoldDB" id="A0A8B7YFW6"/>
<dbReference type="SMART" id="SM00409">
    <property type="entry name" value="IG"/>
    <property type="match status" value="3"/>
</dbReference>
<evidence type="ECO:0000256" key="5">
    <source>
        <dbReference type="ARBA" id="ARBA00023319"/>
    </source>
</evidence>
<dbReference type="GO" id="GO:0098609">
    <property type="term" value="P:cell-cell adhesion"/>
    <property type="evidence" value="ECO:0007669"/>
    <property type="project" value="TreeGrafter"/>
</dbReference>
<dbReference type="InterPro" id="IPR036179">
    <property type="entry name" value="Ig-like_dom_sf"/>
</dbReference>
<dbReference type="GO" id="GO:0005911">
    <property type="term" value="C:cell-cell junction"/>
    <property type="evidence" value="ECO:0007669"/>
    <property type="project" value="TreeGrafter"/>
</dbReference>
<dbReference type="InterPro" id="IPR013783">
    <property type="entry name" value="Ig-like_fold"/>
</dbReference>
<dbReference type="CDD" id="cd00096">
    <property type="entry name" value="Ig"/>
    <property type="match status" value="2"/>
</dbReference>
<evidence type="ECO:0000313" key="10">
    <source>
        <dbReference type="Proteomes" id="UP000694845"/>
    </source>
</evidence>
<feature type="domain" description="Ig-like" evidence="9">
    <location>
        <begin position="46"/>
        <end position="143"/>
    </location>
</feature>
<keyword evidence="5" id="KW-0393">Immunoglobulin domain</keyword>
<keyword evidence="10" id="KW-1185">Reference proteome</keyword>
<sequence length="573" mass="62998">MAFGIGINTVLLRLASLAFVFMATLHSAKSLELEVEDDNRYPVAESDVVLTCYGAYDGILTFSGNPQGKVVWMKDGQPIAEWPKPAGTETPTRYDLSADAPEDGAVYAYLTIRSMDTTDNGAYRCQLLRGETVLGTSYEVRLTVEQRPASEYPKCSVLTLSNEQVFLCESERGSPPVSLQWWKGEQPLNKTDLDVDGFVQARFAAGEEDESNAGRFECSLTFREQRTGSCVLDRPSVAIPAPTSGLLLGQDLIVVCVTSGNPPVSIVDWDFKPSLFSSFGKDGNTLTIYNISSRDNGTQIICEGHNALGSNQASRVITLRPLEATVQPITVQLEQTKVPTSLDEQAQFKCVTTPPRSPPPPCIWHYNGEYVDPDNTSDRFLVEDRSEHVLSVSSVTTMDVGASVTCHIVVSYRPNAEVFLRATFPQTTKAGPVLTTTRRSPKSPSLPGKPWPVSTLMGYIIGGLMCLVLVGICCWVSLKAKSLLRSKRYASNDGKPMTRTKASCNRLDNDFIVDIGMPPELTARPSMVTKMALAEEESPYQDLEDVSRQRQTNEYQRLISNDWTPDAPESSQK</sequence>
<proteinExistence type="predicted"/>
<feature type="compositionally biased region" description="Polar residues" evidence="6">
    <location>
        <begin position="549"/>
        <end position="573"/>
    </location>
</feature>
<evidence type="ECO:0000256" key="4">
    <source>
        <dbReference type="ARBA" id="ARBA00023180"/>
    </source>
</evidence>
<keyword evidence="7" id="KW-0812">Transmembrane</keyword>
<dbReference type="GO" id="GO:0050839">
    <property type="term" value="F:cell adhesion molecule binding"/>
    <property type="evidence" value="ECO:0007669"/>
    <property type="project" value="TreeGrafter"/>
</dbReference>
<comment type="subcellular location">
    <subcellularLocation>
        <location evidence="1">Membrane</location>
        <topology evidence="1">Single-pass type I membrane protein</topology>
    </subcellularLocation>
</comment>
<evidence type="ECO:0000313" key="11">
    <source>
        <dbReference type="RefSeq" id="XP_022091482.1"/>
    </source>
</evidence>
<feature type="domain" description="Ig-like" evidence="9">
    <location>
        <begin position="328"/>
        <end position="408"/>
    </location>
</feature>
<keyword evidence="4" id="KW-0325">Glycoprotein</keyword>
<evidence type="ECO:0000256" key="2">
    <source>
        <dbReference type="ARBA" id="ARBA00023136"/>
    </source>
</evidence>
<evidence type="ECO:0000256" key="8">
    <source>
        <dbReference type="SAM" id="SignalP"/>
    </source>
</evidence>
<dbReference type="OrthoDB" id="6085115at2759"/>
<protein>
    <submittedName>
        <fullName evidence="11">Roundabout homolog 3-like isoform X2</fullName>
    </submittedName>
</protein>
<keyword evidence="2 7" id="KW-0472">Membrane</keyword>
<organism evidence="10 11">
    <name type="scientific">Acanthaster planci</name>
    <name type="common">Crown-of-thorns starfish</name>
    <dbReference type="NCBI Taxonomy" id="133434"/>
    <lineage>
        <taxon>Eukaryota</taxon>
        <taxon>Metazoa</taxon>
        <taxon>Echinodermata</taxon>
        <taxon>Eleutherozoa</taxon>
        <taxon>Asterozoa</taxon>
        <taxon>Asteroidea</taxon>
        <taxon>Valvatacea</taxon>
        <taxon>Valvatida</taxon>
        <taxon>Acanthasteridae</taxon>
        <taxon>Acanthaster</taxon>
    </lineage>
</organism>
<dbReference type="PROSITE" id="PS50835">
    <property type="entry name" value="IG_LIKE"/>
    <property type="match status" value="4"/>
</dbReference>
<evidence type="ECO:0000256" key="6">
    <source>
        <dbReference type="SAM" id="MobiDB-lite"/>
    </source>
</evidence>
<keyword evidence="7" id="KW-1133">Transmembrane helix</keyword>
<feature type="signal peptide" evidence="8">
    <location>
        <begin position="1"/>
        <end position="30"/>
    </location>
</feature>
<evidence type="ECO:0000256" key="7">
    <source>
        <dbReference type="SAM" id="Phobius"/>
    </source>
</evidence>
<evidence type="ECO:0000259" key="9">
    <source>
        <dbReference type="PROSITE" id="PS50835"/>
    </source>
</evidence>
<dbReference type="PANTHER" id="PTHR11640">
    <property type="entry name" value="NEPHRIN"/>
    <property type="match status" value="1"/>
</dbReference>
<dbReference type="GeneID" id="110979740"/>
<dbReference type="OMA" id="CHIENGD"/>
<evidence type="ECO:0000256" key="3">
    <source>
        <dbReference type="ARBA" id="ARBA00023157"/>
    </source>
</evidence>
<dbReference type="PANTHER" id="PTHR11640:SF31">
    <property type="entry name" value="IRREGULAR CHIASM C-ROUGHEST PROTEIN-RELATED"/>
    <property type="match status" value="1"/>
</dbReference>
<evidence type="ECO:0000256" key="1">
    <source>
        <dbReference type="ARBA" id="ARBA00004479"/>
    </source>
</evidence>
<dbReference type="GO" id="GO:0005886">
    <property type="term" value="C:plasma membrane"/>
    <property type="evidence" value="ECO:0007669"/>
    <property type="project" value="TreeGrafter"/>
</dbReference>
<gene>
    <name evidence="11" type="primary">LOC110979740</name>
</gene>
<keyword evidence="8" id="KW-0732">Signal</keyword>
<dbReference type="InterPro" id="IPR003599">
    <property type="entry name" value="Ig_sub"/>
</dbReference>
<dbReference type="SUPFAM" id="SSF48726">
    <property type="entry name" value="Immunoglobulin"/>
    <property type="match status" value="3"/>
</dbReference>
<accession>A0A8B7YFW6</accession>
<feature type="region of interest" description="Disordered" evidence="6">
    <location>
        <begin position="536"/>
        <end position="573"/>
    </location>
</feature>
<dbReference type="RefSeq" id="XP_022091482.1">
    <property type="nucleotide sequence ID" value="XM_022235790.1"/>
</dbReference>
<dbReference type="InterPro" id="IPR051275">
    <property type="entry name" value="Cell_adhesion_signaling"/>
</dbReference>
<reference evidence="11" key="1">
    <citation type="submission" date="2025-08" db="UniProtKB">
        <authorList>
            <consortium name="RefSeq"/>
        </authorList>
    </citation>
    <scope>IDENTIFICATION</scope>
</reference>
<feature type="chain" id="PRO_5034901905" evidence="8">
    <location>
        <begin position="31"/>
        <end position="573"/>
    </location>
</feature>